<keyword evidence="1" id="KW-0812">Transmembrane</keyword>
<accession>A0A0V0IX38</accession>
<dbReference type="EMBL" id="GEDG01001752">
    <property type="protein sequence ID" value="JAP36635.1"/>
    <property type="molecule type" value="Transcribed_RNA"/>
</dbReference>
<organism evidence="2">
    <name type="scientific">Solanum chacoense</name>
    <name type="common">Chaco potato</name>
    <dbReference type="NCBI Taxonomy" id="4108"/>
    <lineage>
        <taxon>Eukaryota</taxon>
        <taxon>Viridiplantae</taxon>
        <taxon>Streptophyta</taxon>
        <taxon>Embryophyta</taxon>
        <taxon>Tracheophyta</taxon>
        <taxon>Spermatophyta</taxon>
        <taxon>Magnoliopsida</taxon>
        <taxon>eudicotyledons</taxon>
        <taxon>Gunneridae</taxon>
        <taxon>Pentapetalae</taxon>
        <taxon>asterids</taxon>
        <taxon>lamiids</taxon>
        <taxon>Solanales</taxon>
        <taxon>Solanaceae</taxon>
        <taxon>Solanoideae</taxon>
        <taxon>Solaneae</taxon>
        <taxon>Solanum</taxon>
    </lineage>
</organism>
<keyword evidence="1" id="KW-1133">Transmembrane helix</keyword>
<name>A0A0V0IX38_SOLCH</name>
<dbReference type="AlphaFoldDB" id="A0A0V0IX38"/>
<reference evidence="2" key="1">
    <citation type="submission" date="2015-12" db="EMBL/GenBank/DDBJ databases">
        <title>Gene expression during late stages of embryo sac development: a critical building block for successful pollen-pistil interactions.</title>
        <authorList>
            <person name="Liu Y."/>
            <person name="Joly V."/>
            <person name="Sabar M."/>
            <person name="Matton D.P."/>
        </authorList>
    </citation>
    <scope>NUCLEOTIDE SEQUENCE</scope>
</reference>
<feature type="transmembrane region" description="Helical" evidence="1">
    <location>
        <begin position="68"/>
        <end position="86"/>
    </location>
</feature>
<proteinExistence type="predicted"/>
<keyword evidence="1" id="KW-0472">Membrane</keyword>
<evidence type="ECO:0000256" key="1">
    <source>
        <dbReference type="SAM" id="Phobius"/>
    </source>
</evidence>
<sequence length="102" mass="12723">MCQHHNFFLFSEQSKLIICKYKIIDYNYKSRFFFNYRECNFKNYSSFNRTFLRLYTTKNAPYLQQLKININFNLLFLSILLILYFSKIKIKINIKFFNFLYN</sequence>
<protein>
    <submittedName>
        <fullName evidence="2">Putative ovule protein</fullName>
    </submittedName>
</protein>
<evidence type="ECO:0000313" key="2">
    <source>
        <dbReference type="EMBL" id="JAP36635.1"/>
    </source>
</evidence>